<dbReference type="InterPro" id="IPR006127">
    <property type="entry name" value="ZnuA-like"/>
</dbReference>
<evidence type="ECO:0000256" key="3">
    <source>
        <dbReference type="ARBA" id="ARBA00022729"/>
    </source>
</evidence>
<evidence type="ECO:0000256" key="4">
    <source>
        <dbReference type="RuleBase" id="RU003512"/>
    </source>
</evidence>
<reference evidence="5 6" key="1">
    <citation type="submission" date="2019-11" db="EMBL/GenBank/DDBJ databases">
        <title>Streptococcus uberis isolated from clinical mastitis cases on a southeastern Queensland dairy.</title>
        <authorList>
            <person name="Workentine M.L."/>
            <person name="Price R."/>
            <person name="Olchowy T."/>
        </authorList>
    </citation>
    <scope>NUCLEOTIDE SEQUENCE [LARGE SCALE GENOMIC DNA]</scope>
    <source>
        <strain evidence="5 6">OLC4459-A17</strain>
    </source>
</reference>
<dbReference type="PANTHER" id="PTHR42953">
    <property type="entry name" value="HIGH-AFFINITY ZINC UPTAKE SYSTEM PROTEIN ZNUA-RELATED"/>
    <property type="match status" value="1"/>
</dbReference>
<dbReference type="PRINTS" id="PR00690">
    <property type="entry name" value="ADHESNFAMILY"/>
</dbReference>
<comment type="similarity">
    <text evidence="1 4">Belongs to the bacterial solute-binding protein 9 family.</text>
</comment>
<dbReference type="AlphaFoldDB" id="A0A2X4H4F5"/>
<dbReference type="GO" id="GO:0030001">
    <property type="term" value="P:metal ion transport"/>
    <property type="evidence" value="ECO:0007669"/>
    <property type="project" value="InterPro"/>
</dbReference>
<proteinExistence type="inferred from homology"/>
<accession>A0A2X4H4F5</accession>
<dbReference type="Pfam" id="PF01297">
    <property type="entry name" value="ZnuA"/>
    <property type="match status" value="1"/>
</dbReference>
<evidence type="ECO:0000256" key="2">
    <source>
        <dbReference type="ARBA" id="ARBA00022448"/>
    </source>
</evidence>
<dbReference type="InterPro" id="IPR006128">
    <property type="entry name" value="Lipoprotein_PsaA-like"/>
</dbReference>
<dbReference type="InterPro" id="IPR050492">
    <property type="entry name" value="Bact_metal-bind_prot9"/>
</dbReference>
<dbReference type="Proteomes" id="UP000483839">
    <property type="component" value="Unassembled WGS sequence"/>
</dbReference>
<comment type="caution">
    <text evidence="5">The sequence shown here is derived from an EMBL/GenBank/DDBJ whole genome shotgun (WGS) entry which is preliminary data.</text>
</comment>
<dbReference type="RefSeq" id="WP_012658386.1">
    <property type="nucleotide sequence ID" value="NZ_BAABQC010000002.1"/>
</dbReference>
<sequence length="309" mass="34950">MKRKFLSFILVLTFFLPFLVGLSACQKQQAKKGDGLHIVTSFYPIYAMTKYISGDLNDVKMIRTHSGIHAFEPSPNDIAAIYHSDLFIYHSHTLEAWAGSLDASSHHSKVTIFEASQSLPLDRVQGLEDMEVGKGIDPATLYDPHTWSDPILAAKEAKAIADKLSQLDSKHKEDYQARAKLFTKEAKAITENYREKFNKLKNRTFVTQHTAFSYLAKRFGLEQLGISGISPEQEPTARQLKEIRDFIKSYKIKTVFVEKNVSQKMAKTVAKSTGAQLKMLSPLEADPENNKSYLENVAENLEILYQELK</sequence>
<protein>
    <submittedName>
        <fullName evidence="5">Adhesion protein</fullName>
    </submittedName>
</protein>
<dbReference type="GO" id="GO:0007155">
    <property type="term" value="P:cell adhesion"/>
    <property type="evidence" value="ECO:0007669"/>
    <property type="project" value="InterPro"/>
</dbReference>
<dbReference type="SUPFAM" id="SSF53807">
    <property type="entry name" value="Helical backbone' metal receptor"/>
    <property type="match status" value="1"/>
</dbReference>
<dbReference type="Gene3D" id="3.40.50.1980">
    <property type="entry name" value="Nitrogenase molybdenum iron protein domain"/>
    <property type="match status" value="2"/>
</dbReference>
<keyword evidence="2 4" id="KW-0813">Transport</keyword>
<organism evidence="5 6">
    <name type="scientific">Streptococcus uberis</name>
    <dbReference type="NCBI Taxonomy" id="1349"/>
    <lineage>
        <taxon>Bacteria</taxon>
        <taxon>Bacillati</taxon>
        <taxon>Bacillota</taxon>
        <taxon>Bacilli</taxon>
        <taxon>Lactobacillales</taxon>
        <taxon>Streptococcaceae</taxon>
        <taxon>Streptococcus</taxon>
    </lineage>
</organism>
<evidence type="ECO:0000313" key="6">
    <source>
        <dbReference type="Proteomes" id="UP000483839"/>
    </source>
</evidence>
<dbReference type="GO" id="GO:0046872">
    <property type="term" value="F:metal ion binding"/>
    <property type="evidence" value="ECO:0007669"/>
    <property type="project" value="InterPro"/>
</dbReference>
<gene>
    <name evidence="5" type="ORF">GKS16_04725</name>
</gene>
<dbReference type="PANTHER" id="PTHR42953:SF3">
    <property type="entry name" value="HIGH-AFFINITY ZINC UPTAKE SYSTEM PROTEIN ZNUA"/>
    <property type="match status" value="1"/>
</dbReference>
<keyword evidence="3" id="KW-0732">Signal</keyword>
<evidence type="ECO:0000313" key="5">
    <source>
        <dbReference type="EMBL" id="MTD01583.1"/>
    </source>
</evidence>
<dbReference type="InterPro" id="IPR006129">
    <property type="entry name" value="AdhesinB"/>
</dbReference>
<name>A0A2X4H4F5_STRUB</name>
<dbReference type="PROSITE" id="PS51257">
    <property type="entry name" value="PROKAR_LIPOPROTEIN"/>
    <property type="match status" value="1"/>
</dbReference>
<dbReference type="OMA" id="HAAYDYL"/>
<dbReference type="PRINTS" id="PR00691">
    <property type="entry name" value="ADHESINB"/>
</dbReference>
<dbReference type="EMBL" id="WLXI01000037">
    <property type="protein sequence ID" value="MTD01583.1"/>
    <property type="molecule type" value="Genomic_DNA"/>
</dbReference>
<evidence type="ECO:0000256" key="1">
    <source>
        <dbReference type="ARBA" id="ARBA00011028"/>
    </source>
</evidence>